<name>A0A1X6WRW6_9ENTE</name>
<keyword evidence="1" id="KW-0812">Transmembrane</keyword>
<evidence type="ECO:0000256" key="1">
    <source>
        <dbReference type="SAM" id="Phobius"/>
    </source>
</evidence>
<protein>
    <submittedName>
        <fullName evidence="2">Uncharacterized protein</fullName>
    </submittedName>
</protein>
<evidence type="ECO:0000313" key="3">
    <source>
        <dbReference type="Proteomes" id="UP000195918"/>
    </source>
</evidence>
<keyword evidence="3" id="KW-1185">Reference proteome</keyword>
<feature type="transmembrane region" description="Helical" evidence="1">
    <location>
        <begin position="6"/>
        <end position="29"/>
    </location>
</feature>
<keyword evidence="1" id="KW-1133">Transmembrane helix</keyword>
<reference evidence="3" key="1">
    <citation type="submission" date="2017-02" db="EMBL/GenBank/DDBJ databases">
        <authorList>
            <person name="Dridi B."/>
        </authorList>
    </citation>
    <scope>NUCLEOTIDE SEQUENCE [LARGE SCALE GENOMIC DNA]</scope>
    <source>
        <strain evidence="3">bH819</strain>
    </source>
</reference>
<evidence type="ECO:0000313" key="2">
    <source>
        <dbReference type="EMBL" id="SLM86998.1"/>
    </source>
</evidence>
<dbReference type="AlphaFoldDB" id="A0A1X6WRW6"/>
<keyword evidence="1" id="KW-0472">Membrane</keyword>
<dbReference type="Proteomes" id="UP000195918">
    <property type="component" value="Unassembled WGS sequence"/>
</dbReference>
<proteinExistence type="predicted"/>
<dbReference type="RefSeq" id="WP_086952627.1">
    <property type="nucleotide sequence ID" value="NZ_FWFD01000018.1"/>
</dbReference>
<dbReference type="EMBL" id="FWFD01000018">
    <property type="protein sequence ID" value="SLM86998.1"/>
    <property type="molecule type" value="Genomic_DNA"/>
</dbReference>
<sequence>MRQINANIIHYLLLIIFILCGLSVWDVGIQVSKFSNYRKTVNENVARYGGLTPTAMEKINSNSKTYADNRFSIISNELGVKKKYGEIINYQIKQEYEIKILINKKVTRYTDCSVTSEVR</sequence>
<accession>A0A1X6WRW6</accession>
<gene>
    <name evidence="2" type="ORF">FM121_12950</name>
</gene>
<organism evidence="2 3">
    <name type="scientific">Vagococcus fluvialis bH819</name>
    <dbReference type="NCBI Taxonomy" id="1255619"/>
    <lineage>
        <taxon>Bacteria</taxon>
        <taxon>Bacillati</taxon>
        <taxon>Bacillota</taxon>
        <taxon>Bacilli</taxon>
        <taxon>Lactobacillales</taxon>
        <taxon>Enterococcaceae</taxon>
        <taxon>Vagococcus</taxon>
    </lineage>
</organism>